<organism evidence="1 2">
    <name type="scientific">Circinella minor</name>
    <dbReference type="NCBI Taxonomy" id="1195481"/>
    <lineage>
        <taxon>Eukaryota</taxon>
        <taxon>Fungi</taxon>
        <taxon>Fungi incertae sedis</taxon>
        <taxon>Mucoromycota</taxon>
        <taxon>Mucoromycotina</taxon>
        <taxon>Mucoromycetes</taxon>
        <taxon>Mucorales</taxon>
        <taxon>Lichtheimiaceae</taxon>
        <taxon>Circinella</taxon>
    </lineage>
</organism>
<reference evidence="1 2" key="1">
    <citation type="submission" date="2020-12" db="EMBL/GenBank/DDBJ databases">
        <title>Metabolic potential, ecology and presence of endohyphal bacteria is reflected in genomic diversity of Mucoromycotina.</title>
        <authorList>
            <person name="Muszewska A."/>
            <person name="Okrasinska A."/>
            <person name="Steczkiewicz K."/>
            <person name="Drgas O."/>
            <person name="Orlowska M."/>
            <person name="Perlinska-Lenart U."/>
            <person name="Aleksandrzak-Piekarczyk T."/>
            <person name="Szatraj K."/>
            <person name="Zielenkiewicz U."/>
            <person name="Pilsyk S."/>
            <person name="Malc E."/>
            <person name="Mieczkowski P."/>
            <person name="Kruszewska J.S."/>
            <person name="Biernat P."/>
            <person name="Pawlowska J."/>
        </authorList>
    </citation>
    <scope>NUCLEOTIDE SEQUENCE [LARGE SCALE GENOMIC DNA]</scope>
    <source>
        <strain evidence="1 2">CBS 142.35</strain>
    </source>
</reference>
<dbReference type="Proteomes" id="UP000646827">
    <property type="component" value="Unassembled WGS sequence"/>
</dbReference>
<evidence type="ECO:0000313" key="2">
    <source>
        <dbReference type="Proteomes" id="UP000646827"/>
    </source>
</evidence>
<accession>A0A8H7VKE6</accession>
<evidence type="ECO:0000313" key="1">
    <source>
        <dbReference type="EMBL" id="KAG2223850.1"/>
    </source>
</evidence>
<keyword evidence="2" id="KW-1185">Reference proteome</keyword>
<dbReference type="EMBL" id="JAEPRB010000053">
    <property type="protein sequence ID" value="KAG2223850.1"/>
    <property type="molecule type" value="Genomic_DNA"/>
</dbReference>
<sequence>MRLRHDGIYIMQEMCRVAFPASLQDLAGFLSLKKIRTLLMVSDVDWRLCKPVNDEIHGSRCAFQLTQPFSFFTFLKNQHIKQHVQKLVDEEPQVTVIEVVDDLVTKFEDFSLSKNQVHHPMRTILCNLSVSIVRFESKKRNSLENLEEWYKWFMDWKGSNVDFTPKIMSL</sequence>
<dbReference type="OrthoDB" id="2214365at2759"/>
<gene>
    <name evidence="1" type="ORF">INT45_012723</name>
</gene>
<comment type="caution">
    <text evidence="1">The sequence shown here is derived from an EMBL/GenBank/DDBJ whole genome shotgun (WGS) entry which is preliminary data.</text>
</comment>
<dbReference type="AlphaFoldDB" id="A0A8H7VKE6"/>
<proteinExistence type="predicted"/>
<protein>
    <submittedName>
        <fullName evidence="1">Uncharacterized protein</fullName>
    </submittedName>
</protein>
<name>A0A8H7VKE6_9FUNG</name>